<organism evidence="2 3">
    <name type="scientific">Pseudomonas gingeri</name>
    <dbReference type="NCBI Taxonomy" id="117681"/>
    <lineage>
        <taxon>Bacteria</taxon>
        <taxon>Pseudomonadati</taxon>
        <taxon>Pseudomonadota</taxon>
        <taxon>Gammaproteobacteria</taxon>
        <taxon>Pseudomonadales</taxon>
        <taxon>Pseudomonadaceae</taxon>
        <taxon>Pseudomonas</taxon>
    </lineage>
</organism>
<gene>
    <name evidence="2" type="ORF">HX830_12425</name>
</gene>
<evidence type="ECO:0000256" key="1">
    <source>
        <dbReference type="SAM" id="SignalP"/>
    </source>
</evidence>
<comment type="caution">
    <text evidence="2">The sequence shown here is derived from an EMBL/GenBank/DDBJ whole genome shotgun (WGS) entry which is preliminary data.</text>
</comment>
<feature type="chain" id="PRO_5030923168" evidence="1">
    <location>
        <begin position="20"/>
        <end position="514"/>
    </location>
</feature>
<sequence>MAGLMIAFLVGCTSSTFQATNVTTANINQRSGEETAANLTRQYNNTAANCGSSTTPAFLCSGVTLRITKTSPNYDPWEHSDFSRETDAVSFSFLRADTKFVRTPWGGTNGLVFYPYFSAPSDKIRPEVICYFPLDGATFYRTAPGQFGCRDSIITYPFPGVSRPCREQNITTAEEWIAHYRNPAGSARPNAYSCSFMVRNELNAEAVQAFNQAIRVRGLLGATAFADHNELRIKAWPENQPAVLPIEAFFYTVVGSTSGLANARIDQQKYHDRTNGLVVPIIRLTLPAIQADNATFSYNAADQAVLPTPTKPRPLVLKAYKTTGNEQWLRMADIYTDDVVNVEVPHYTGMDKDDTLKPRWEGRVNYSGAVTTVGNPPGKRLIPIPRMEVIDNIGRTVDVGYSVKEKGTGDTIESEKLTLHIDPQAVTLPPPTYSGSTVLVNVGQAGYTVGVRWVGVTTHDTAVQNVVVGQVNTFAIDNAWITENRGKTVLVNYSIKRSDNTGDRMFSWVLRVPL</sequence>
<accession>A0A7Y7WQC4</accession>
<protein>
    <submittedName>
        <fullName evidence="2">Uncharacterized protein</fullName>
    </submittedName>
</protein>
<dbReference type="Proteomes" id="UP000522864">
    <property type="component" value="Unassembled WGS sequence"/>
</dbReference>
<dbReference type="RefSeq" id="WP_177100416.1">
    <property type="nucleotide sequence ID" value="NZ_JACAQA010000006.1"/>
</dbReference>
<dbReference type="AlphaFoldDB" id="A0A7Y7WQC4"/>
<feature type="signal peptide" evidence="1">
    <location>
        <begin position="1"/>
        <end position="19"/>
    </location>
</feature>
<name>A0A7Y7WQC4_9PSED</name>
<reference evidence="2 3" key="1">
    <citation type="submission" date="2020-04" db="EMBL/GenBank/DDBJ databases">
        <title>Molecular characterization of pseudomonads from Agaricus bisporus reveal novel blotch 2 pathogens in Western Europe.</title>
        <authorList>
            <person name="Taparia T."/>
            <person name="Krijger M."/>
            <person name="Haynes E."/>
            <person name="Elpinstone J.G."/>
            <person name="Noble R."/>
            <person name="Van Der Wolf J."/>
        </authorList>
    </citation>
    <scope>NUCLEOTIDE SEQUENCE [LARGE SCALE GENOMIC DNA]</scope>
    <source>
        <strain evidence="2 3">G9001</strain>
    </source>
</reference>
<evidence type="ECO:0000313" key="3">
    <source>
        <dbReference type="Proteomes" id="UP000522864"/>
    </source>
</evidence>
<proteinExistence type="predicted"/>
<dbReference type="EMBL" id="JACAQA010000006">
    <property type="protein sequence ID" value="NWB85691.1"/>
    <property type="molecule type" value="Genomic_DNA"/>
</dbReference>
<evidence type="ECO:0000313" key="2">
    <source>
        <dbReference type="EMBL" id="NWB85691.1"/>
    </source>
</evidence>
<keyword evidence="1" id="KW-0732">Signal</keyword>